<dbReference type="PATRIC" id="fig|1513271.3.peg.3511"/>
<dbReference type="PANTHER" id="PTHR43525">
    <property type="entry name" value="PROTEIN MALY"/>
    <property type="match status" value="1"/>
</dbReference>
<dbReference type="Pfam" id="PF00155">
    <property type="entry name" value="Aminotran_1_2"/>
    <property type="match status" value="1"/>
</dbReference>
<evidence type="ECO:0000313" key="8">
    <source>
        <dbReference type="Proteomes" id="UP000037600"/>
    </source>
</evidence>
<dbReference type="InterPro" id="IPR015421">
    <property type="entry name" value="PyrdxlP-dep_Trfase_major"/>
</dbReference>
<reference evidence="7 8" key="1">
    <citation type="submission" date="2015-04" db="EMBL/GenBank/DDBJ databases">
        <title>Draft Genome Sequence of the Novel Agar-Digesting Marine Bacterium Q1.</title>
        <authorList>
            <person name="Li Y."/>
            <person name="Li D."/>
            <person name="Chen G."/>
            <person name="Du Z."/>
        </authorList>
    </citation>
    <scope>NUCLEOTIDE SEQUENCE [LARGE SCALE GENOMIC DNA]</scope>
    <source>
        <strain evidence="7 8">Q1</strain>
    </source>
</reference>
<dbReference type="NCBIfam" id="TIGR04350">
    <property type="entry name" value="C_S_lyase_PatB"/>
    <property type="match status" value="1"/>
</dbReference>
<accession>A0A0J8GMD8</accession>
<proteinExistence type="inferred from homology"/>
<dbReference type="EMBL" id="LAZL01000036">
    <property type="protein sequence ID" value="KMT63945.1"/>
    <property type="molecule type" value="Genomic_DNA"/>
</dbReference>
<dbReference type="GO" id="GO:0047804">
    <property type="term" value="F:cysteine-S-conjugate beta-lyase activity"/>
    <property type="evidence" value="ECO:0007669"/>
    <property type="project" value="UniProtKB-EC"/>
</dbReference>
<evidence type="ECO:0000256" key="3">
    <source>
        <dbReference type="ARBA" id="ARBA00022898"/>
    </source>
</evidence>
<comment type="caution">
    <text evidence="7">The sequence shown here is derived from an EMBL/GenBank/DDBJ whole genome shotgun (WGS) entry which is preliminary data.</text>
</comment>
<dbReference type="EC" id="4.4.1.13" evidence="2"/>
<keyword evidence="8" id="KW-1185">Reference proteome</keyword>
<name>A0A0J8GMD8_9ALTE</name>
<comment type="cofactor">
    <cofactor evidence="1">
        <name>pyridoxal 5'-phosphate</name>
        <dbReference type="ChEBI" id="CHEBI:597326"/>
    </cofactor>
</comment>
<evidence type="ECO:0000256" key="2">
    <source>
        <dbReference type="ARBA" id="ARBA00012224"/>
    </source>
</evidence>
<dbReference type="Proteomes" id="UP000037600">
    <property type="component" value="Unassembled WGS sequence"/>
</dbReference>
<gene>
    <name evidence="7" type="ORF">XM47_17110</name>
</gene>
<keyword evidence="7" id="KW-0032">Aminotransferase</keyword>
<keyword evidence="3" id="KW-0663">Pyridoxal phosphate</keyword>
<dbReference type="InterPro" id="IPR015422">
    <property type="entry name" value="PyrdxlP-dep_Trfase_small"/>
</dbReference>
<dbReference type="InterPro" id="IPR051798">
    <property type="entry name" value="Class-II_PLP-Dep_Aminotrans"/>
</dbReference>
<evidence type="ECO:0000313" key="7">
    <source>
        <dbReference type="EMBL" id="KMT63945.1"/>
    </source>
</evidence>
<protein>
    <recommendedName>
        <fullName evidence="2">cysteine-S-conjugate beta-lyase</fullName>
        <ecNumber evidence="2">4.4.1.13</ecNumber>
    </recommendedName>
</protein>
<evidence type="ECO:0000259" key="6">
    <source>
        <dbReference type="Pfam" id="PF00155"/>
    </source>
</evidence>
<dbReference type="AlphaFoldDB" id="A0A0J8GMD8"/>
<keyword evidence="7" id="KW-0808">Transferase</keyword>
<comment type="similarity">
    <text evidence="5">Belongs to the class-II pyridoxal-phosphate-dependent aminotransferase family. MalY/PatB cystathionine beta-lyase subfamily.</text>
</comment>
<dbReference type="Gene3D" id="3.40.640.10">
    <property type="entry name" value="Type I PLP-dependent aspartate aminotransferase-like (Major domain)"/>
    <property type="match status" value="1"/>
</dbReference>
<dbReference type="RefSeq" id="WP_048695277.1">
    <property type="nucleotide sequence ID" value="NZ_KQ130507.1"/>
</dbReference>
<sequence length="380" mass="42431">MSQDFDRVINRKPTHSFKWDKYGDKDIIPMWVADAEFCPPQAVTDAIIERTKHGILGYTLPYESLNKSVCDWVLKQHDWHILPDWIVWTPGVVPAFNVACKAYCEAGDKILIQVPNYPPLLKAPSLNHCEKVDIPSVLVGERWELDLVELEKQASDPKAKLFIMCNPMNPCGSVMTESELKSVAEICLRHNVILCSDEIHCDLILEPGVKHIPAPALPEIAGRAISLMAPSKTFNIAGLGASFAIIPDSRIRMQFRNAAMGIVPWVQVLGLVATEAAFTQGHEWHQDLLKYLKQNRDYLAAEINQIEGMSLVKADATFLAWIDCTDLPVEDVQKFFEDAGVGPSPGRDFGEERFARINFACSLEQLKQAVERIKVAAAAL</sequence>
<keyword evidence="4" id="KW-0456">Lyase</keyword>
<dbReference type="GO" id="GO:0008483">
    <property type="term" value="F:transaminase activity"/>
    <property type="evidence" value="ECO:0007669"/>
    <property type="project" value="UniProtKB-KW"/>
</dbReference>
<dbReference type="GO" id="GO:0030170">
    <property type="term" value="F:pyridoxal phosphate binding"/>
    <property type="evidence" value="ECO:0007669"/>
    <property type="project" value="InterPro"/>
</dbReference>
<evidence type="ECO:0000256" key="5">
    <source>
        <dbReference type="ARBA" id="ARBA00037974"/>
    </source>
</evidence>
<dbReference type="CDD" id="cd00609">
    <property type="entry name" value="AAT_like"/>
    <property type="match status" value="1"/>
</dbReference>
<dbReference type="PANTHER" id="PTHR43525:SF1">
    <property type="entry name" value="PROTEIN MALY"/>
    <property type="match status" value="1"/>
</dbReference>
<dbReference type="Gene3D" id="3.90.1150.10">
    <property type="entry name" value="Aspartate Aminotransferase, domain 1"/>
    <property type="match status" value="1"/>
</dbReference>
<dbReference type="OrthoDB" id="3224382at2"/>
<dbReference type="InterPro" id="IPR004839">
    <property type="entry name" value="Aminotransferase_I/II_large"/>
</dbReference>
<feature type="domain" description="Aminotransferase class I/classII large" evidence="6">
    <location>
        <begin position="36"/>
        <end position="373"/>
    </location>
</feature>
<dbReference type="SUPFAM" id="SSF53383">
    <property type="entry name" value="PLP-dependent transferases"/>
    <property type="match status" value="1"/>
</dbReference>
<evidence type="ECO:0000256" key="4">
    <source>
        <dbReference type="ARBA" id="ARBA00023239"/>
    </source>
</evidence>
<dbReference type="STRING" id="1513271.XM47_17110"/>
<evidence type="ECO:0000256" key="1">
    <source>
        <dbReference type="ARBA" id="ARBA00001933"/>
    </source>
</evidence>
<dbReference type="InterPro" id="IPR015424">
    <property type="entry name" value="PyrdxlP-dep_Trfase"/>
</dbReference>
<dbReference type="InterPro" id="IPR027619">
    <property type="entry name" value="C-S_lyase_PatB-like"/>
</dbReference>
<organism evidence="7 8">
    <name type="scientific">Catenovulum maritimum</name>
    <dbReference type="NCBI Taxonomy" id="1513271"/>
    <lineage>
        <taxon>Bacteria</taxon>
        <taxon>Pseudomonadati</taxon>
        <taxon>Pseudomonadota</taxon>
        <taxon>Gammaproteobacteria</taxon>
        <taxon>Alteromonadales</taxon>
        <taxon>Alteromonadaceae</taxon>
        <taxon>Catenovulum</taxon>
    </lineage>
</organism>